<feature type="transmembrane region" description="Helical" evidence="1">
    <location>
        <begin position="123"/>
        <end position="143"/>
    </location>
</feature>
<dbReference type="EMBL" id="JPKZ01000643">
    <property type="protein sequence ID" value="KHN86140.1"/>
    <property type="molecule type" value="Genomic_DNA"/>
</dbReference>
<name>A0A0B2VYU7_TOXCA</name>
<organism evidence="2 3">
    <name type="scientific">Toxocara canis</name>
    <name type="common">Canine roundworm</name>
    <dbReference type="NCBI Taxonomy" id="6265"/>
    <lineage>
        <taxon>Eukaryota</taxon>
        <taxon>Metazoa</taxon>
        <taxon>Ecdysozoa</taxon>
        <taxon>Nematoda</taxon>
        <taxon>Chromadorea</taxon>
        <taxon>Rhabditida</taxon>
        <taxon>Spirurina</taxon>
        <taxon>Ascaridomorpha</taxon>
        <taxon>Ascaridoidea</taxon>
        <taxon>Toxocaridae</taxon>
        <taxon>Toxocara</taxon>
    </lineage>
</organism>
<dbReference type="AlphaFoldDB" id="A0A0B2VYU7"/>
<keyword evidence="1" id="KW-0472">Membrane</keyword>
<feature type="transmembrane region" description="Helical" evidence="1">
    <location>
        <begin position="20"/>
        <end position="40"/>
    </location>
</feature>
<evidence type="ECO:0000313" key="2">
    <source>
        <dbReference type="EMBL" id="KHN86140.1"/>
    </source>
</evidence>
<proteinExistence type="predicted"/>
<keyword evidence="1" id="KW-0812">Transmembrane</keyword>
<comment type="caution">
    <text evidence="2">The sequence shown here is derived from an EMBL/GenBank/DDBJ whole genome shotgun (WGS) entry which is preliminary data.</text>
</comment>
<feature type="transmembrane region" description="Helical" evidence="1">
    <location>
        <begin position="60"/>
        <end position="82"/>
    </location>
</feature>
<evidence type="ECO:0000313" key="3">
    <source>
        <dbReference type="Proteomes" id="UP000031036"/>
    </source>
</evidence>
<accession>A0A0B2VYU7</accession>
<dbReference type="OrthoDB" id="10611524at2759"/>
<gene>
    <name evidence="2" type="ORF">Tcan_15307</name>
</gene>
<evidence type="ECO:0000256" key="1">
    <source>
        <dbReference type="SAM" id="Phobius"/>
    </source>
</evidence>
<sequence length="183" mass="21380">MLQFTFATERDFVFRRFTLLKVQVGILAVFCIFVQMMVFLSQLQYMFSSVTSSNTQKNFIVLLIAFATLFIVASPFAAYGILTLRYPFVAVFLLYSVLLSFTAILLFIVAFTSQTERLRRIGIEWLAVAPVYIFSTVVAIWTFRLAQAWMDYNTFGQSEKQIEENYLRIWNQQGQMIYIRSLR</sequence>
<protein>
    <submittedName>
        <fullName evidence="2">Uncharacterized protein</fullName>
    </submittedName>
</protein>
<feature type="transmembrane region" description="Helical" evidence="1">
    <location>
        <begin position="88"/>
        <end position="111"/>
    </location>
</feature>
<dbReference type="Proteomes" id="UP000031036">
    <property type="component" value="Unassembled WGS sequence"/>
</dbReference>
<keyword evidence="3" id="KW-1185">Reference proteome</keyword>
<keyword evidence="1" id="KW-1133">Transmembrane helix</keyword>
<reference evidence="2 3" key="1">
    <citation type="submission" date="2014-11" db="EMBL/GenBank/DDBJ databases">
        <title>Genetic blueprint of the zoonotic pathogen Toxocara canis.</title>
        <authorList>
            <person name="Zhu X.-Q."/>
            <person name="Korhonen P.K."/>
            <person name="Cai H."/>
            <person name="Young N.D."/>
            <person name="Nejsum P."/>
            <person name="von Samson-Himmelstjerna G."/>
            <person name="Boag P.R."/>
            <person name="Tan P."/>
            <person name="Li Q."/>
            <person name="Min J."/>
            <person name="Yang Y."/>
            <person name="Wang X."/>
            <person name="Fang X."/>
            <person name="Hall R.S."/>
            <person name="Hofmann A."/>
            <person name="Sternberg P.W."/>
            <person name="Jex A.R."/>
            <person name="Gasser R.B."/>
        </authorList>
    </citation>
    <scope>NUCLEOTIDE SEQUENCE [LARGE SCALE GENOMIC DNA]</scope>
    <source>
        <strain evidence="2">PN_DK_2014</strain>
    </source>
</reference>